<name>A0ABN2AGH6_9ACTN</name>
<dbReference type="Pfam" id="PF20680">
    <property type="entry name" value="DUF6817"/>
    <property type="match status" value="1"/>
</dbReference>
<accession>A0ABN2AGH6</accession>
<sequence length="189" mass="21235">MRVESLRVTPMTFDSAARAFLRDHGAESIEHPGGTLYSHLCRVEQRLAAVGAAPHVRLAGLTHAAYSTDGFDLALIVWTDRDLLRSVIGLEAEELVYLYGACDRDRTWPDLVTNSTVHDRFIGQERVLEPRHIGPFVDLSIVNELDVIEQNPALLVKHGDYFRDLFARWAPSTSPEVADEIQRLMGSRQ</sequence>
<dbReference type="EMBL" id="BAAAQD010000006">
    <property type="protein sequence ID" value="GAA1518759.1"/>
    <property type="molecule type" value="Genomic_DNA"/>
</dbReference>
<organism evidence="2 3">
    <name type="scientific">Dactylosporangium maewongense</name>
    <dbReference type="NCBI Taxonomy" id="634393"/>
    <lineage>
        <taxon>Bacteria</taxon>
        <taxon>Bacillati</taxon>
        <taxon>Actinomycetota</taxon>
        <taxon>Actinomycetes</taxon>
        <taxon>Micromonosporales</taxon>
        <taxon>Micromonosporaceae</taxon>
        <taxon>Dactylosporangium</taxon>
    </lineage>
</organism>
<keyword evidence="3" id="KW-1185">Reference proteome</keyword>
<evidence type="ECO:0000259" key="1">
    <source>
        <dbReference type="Pfam" id="PF20680"/>
    </source>
</evidence>
<comment type="caution">
    <text evidence="2">The sequence shown here is derived from an EMBL/GenBank/DDBJ whole genome shotgun (WGS) entry which is preliminary data.</text>
</comment>
<reference evidence="2 3" key="1">
    <citation type="journal article" date="2019" name="Int. J. Syst. Evol. Microbiol.">
        <title>The Global Catalogue of Microorganisms (GCM) 10K type strain sequencing project: providing services to taxonomists for standard genome sequencing and annotation.</title>
        <authorList>
            <consortium name="The Broad Institute Genomics Platform"/>
            <consortium name="The Broad Institute Genome Sequencing Center for Infectious Disease"/>
            <person name="Wu L."/>
            <person name="Ma J."/>
        </authorList>
    </citation>
    <scope>NUCLEOTIDE SEQUENCE [LARGE SCALE GENOMIC DNA]</scope>
    <source>
        <strain evidence="2 3">JCM 15933</strain>
    </source>
</reference>
<proteinExistence type="predicted"/>
<dbReference type="InterPro" id="IPR049202">
    <property type="entry name" value="DUF6817"/>
</dbReference>
<dbReference type="Proteomes" id="UP001501470">
    <property type="component" value="Unassembled WGS sequence"/>
</dbReference>
<evidence type="ECO:0000313" key="3">
    <source>
        <dbReference type="Proteomes" id="UP001501470"/>
    </source>
</evidence>
<protein>
    <recommendedName>
        <fullName evidence="1">DUF6817 domain-containing protein</fullName>
    </recommendedName>
</protein>
<feature type="domain" description="DUF6817" evidence="1">
    <location>
        <begin position="20"/>
        <end position="104"/>
    </location>
</feature>
<evidence type="ECO:0000313" key="2">
    <source>
        <dbReference type="EMBL" id="GAA1518759.1"/>
    </source>
</evidence>
<gene>
    <name evidence="2" type="ORF">GCM10009827_037480</name>
</gene>